<proteinExistence type="inferred from homology"/>
<evidence type="ECO:0000256" key="3">
    <source>
        <dbReference type="ARBA" id="ARBA00022679"/>
    </source>
</evidence>
<dbReference type="Proteomes" id="UP000694255">
    <property type="component" value="Unassembled WGS sequence"/>
</dbReference>
<keyword evidence="8" id="KW-0325">Glycoprotein</keyword>
<keyword evidence="4 13" id="KW-0732">Signal</keyword>
<dbReference type="InterPro" id="IPR050546">
    <property type="entry name" value="Glycosyl_Hydrlase_16"/>
</dbReference>
<keyword evidence="7" id="KW-1015">Disulfide bond</keyword>
<sequence>MKLIALATIASSLAGYTYACNPLTATCPPDPALGTSFTENFSGPPSRFTEVLNGGEITYGSNGVELTLNKRFDNPSLISDFYIMFGKVEVVLQAAQGTGIVSSFYLQSDDLDEIDIELFGGDPYEFQSNYFVQGNTTTFDRGEYHPTSSSPLSNFHTYTIEWTSESLSWILDGVNVRTLVAATAPQGYPQTPMKVFAGIWAGGDPSNPPGTIEWAGGITDYSQAPFNMYIKSLSVSDYSTGTQYEYTDQTGFWQSIKAVGGAVNGNAGNPAPAPEVSSSAQDPPTSSSTTQASSSSEHATTSSSTEATTSSTTASSSTESSSFSSSSSSSSASSSTAASSSTSSTTSESSTRSSTTVPPTTSAPFPTTIATQSQHNTTSSTTPPVSTVENGSSNVRAATFLGFVGLISSFFF</sequence>
<comment type="caution">
    <text evidence="15">The sequence shown here is derived from an EMBL/GenBank/DDBJ whole genome shotgun (WGS) entry which is preliminary data.</text>
</comment>
<evidence type="ECO:0000256" key="6">
    <source>
        <dbReference type="ARBA" id="ARBA00023136"/>
    </source>
</evidence>
<dbReference type="CDD" id="cd02183">
    <property type="entry name" value="GH16_fungal_CRH1_transglycosylase"/>
    <property type="match status" value="1"/>
</dbReference>
<evidence type="ECO:0000256" key="5">
    <source>
        <dbReference type="ARBA" id="ARBA00022801"/>
    </source>
</evidence>
<dbReference type="GO" id="GO:0016757">
    <property type="term" value="F:glycosyltransferase activity"/>
    <property type="evidence" value="ECO:0007669"/>
    <property type="project" value="TreeGrafter"/>
</dbReference>
<feature type="signal peptide" evidence="13">
    <location>
        <begin position="1"/>
        <end position="19"/>
    </location>
</feature>
<name>A0A8J5QLL8_9ASCO</name>
<gene>
    <name evidence="15" type="ORF">J8A68_003733</name>
</gene>
<evidence type="ECO:0000259" key="14">
    <source>
        <dbReference type="PROSITE" id="PS51762"/>
    </source>
</evidence>
<evidence type="ECO:0000256" key="10">
    <source>
        <dbReference type="ARBA" id="ARBA00023316"/>
    </source>
</evidence>
<dbReference type="GO" id="GO:0004553">
    <property type="term" value="F:hydrolase activity, hydrolyzing O-glycosyl compounds"/>
    <property type="evidence" value="ECO:0007669"/>
    <property type="project" value="InterPro"/>
</dbReference>
<dbReference type="GO" id="GO:0009277">
    <property type="term" value="C:fungal-type cell wall"/>
    <property type="evidence" value="ECO:0007669"/>
    <property type="project" value="TreeGrafter"/>
</dbReference>
<keyword evidence="6 11" id="KW-0472">Membrane</keyword>
<dbReference type="InterPro" id="IPR000757">
    <property type="entry name" value="Beta-glucanase-like"/>
</dbReference>
<comment type="similarity">
    <text evidence="11">Belongs to the glycosyl hydrolase 16 family.</text>
</comment>
<evidence type="ECO:0000256" key="9">
    <source>
        <dbReference type="ARBA" id="ARBA00023295"/>
    </source>
</evidence>
<evidence type="ECO:0000256" key="2">
    <source>
        <dbReference type="ARBA" id="ARBA00004370"/>
    </source>
</evidence>
<feature type="chain" id="PRO_5035273069" description="Crh-like protein" evidence="13">
    <location>
        <begin position="20"/>
        <end position="412"/>
    </location>
</feature>
<evidence type="ECO:0000256" key="7">
    <source>
        <dbReference type="ARBA" id="ARBA00023157"/>
    </source>
</evidence>
<dbReference type="PIRSF" id="PIRSF037299">
    <property type="entry name" value="Glycosidase_CRH1_prd"/>
    <property type="match status" value="1"/>
</dbReference>
<dbReference type="PANTHER" id="PTHR10963:SF68">
    <property type="entry name" value="GLYCOSIDASE CRH1-RELATED"/>
    <property type="match status" value="1"/>
</dbReference>
<keyword evidence="5 11" id="KW-0378">Hydrolase</keyword>
<feature type="compositionally biased region" description="Low complexity" evidence="12">
    <location>
        <begin position="277"/>
        <end position="388"/>
    </location>
</feature>
<keyword evidence="9" id="KW-0326">Glycosidase</keyword>
<evidence type="ECO:0000313" key="16">
    <source>
        <dbReference type="Proteomes" id="UP000694255"/>
    </source>
</evidence>
<keyword evidence="10" id="KW-0961">Cell wall biogenesis/degradation</keyword>
<accession>A0A8J5QLL8</accession>
<keyword evidence="3" id="KW-0808">Transferase</keyword>
<reference evidence="15 16" key="1">
    <citation type="journal article" date="2021" name="DNA Res.">
        <title>Genome analysis of Candida subhashii reveals its hybrid nature and dual mitochondrial genome conformations.</title>
        <authorList>
            <person name="Mixao V."/>
            <person name="Hegedusova E."/>
            <person name="Saus E."/>
            <person name="Pryszcz L.P."/>
            <person name="Cillingova A."/>
            <person name="Nosek J."/>
            <person name="Gabaldon T."/>
        </authorList>
    </citation>
    <scope>NUCLEOTIDE SEQUENCE [LARGE SCALE GENOMIC DNA]</scope>
    <source>
        <strain evidence="15 16">CBS 10753</strain>
    </source>
</reference>
<dbReference type="RefSeq" id="XP_049262978.1">
    <property type="nucleotide sequence ID" value="XM_049407618.1"/>
</dbReference>
<dbReference type="PANTHER" id="PTHR10963">
    <property type="entry name" value="GLYCOSYL HYDROLASE-RELATED"/>
    <property type="match status" value="1"/>
</dbReference>
<evidence type="ECO:0000256" key="4">
    <source>
        <dbReference type="ARBA" id="ARBA00022729"/>
    </source>
</evidence>
<keyword evidence="16" id="KW-1185">Reference proteome</keyword>
<protein>
    <recommendedName>
        <fullName evidence="11">Crh-like protein</fullName>
        <ecNumber evidence="11">3.2.-.-</ecNumber>
    </recommendedName>
</protein>
<evidence type="ECO:0000256" key="1">
    <source>
        <dbReference type="ARBA" id="ARBA00004196"/>
    </source>
</evidence>
<dbReference type="GO" id="GO:0031505">
    <property type="term" value="P:fungal-type cell wall organization"/>
    <property type="evidence" value="ECO:0007669"/>
    <property type="project" value="TreeGrafter"/>
</dbReference>
<dbReference type="PROSITE" id="PS51762">
    <property type="entry name" value="GH16_2"/>
    <property type="match status" value="1"/>
</dbReference>
<dbReference type="AlphaFoldDB" id="A0A8J5QLL8"/>
<dbReference type="EC" id="3.2.-.-" evidence="11"/>
<comment type="subcellular location">
    <subcellularLocation>
        <location evidence="1">Cell envelope</location>
    </subcellularLocation>
    <subcellularLocation>
        <location evidence="2">Membrane</location>
    </subcellularLocation>
</comment>
<evidence type="ECO:0000313" key="15">
    <source>
        <dbReference type="EMBL" id="KAG7662745.1"/>
    </source>
</evidence>
<organism evidence="15 16">
    <name type="scientific">[Candida] subhashii</name>
    <dbReference type="NCBI Taxonomy" id="561895"/>
    <lineage>
        <taxon>Eukaryota</taxon>
        <taxon>Fungi</taxon>
        <taxon>Dikarya</taxon>
        <taxon>Ascomycota</taxon>
        <taxon>Saccharomycotina</taxon>
        <taxon>Pichiomycetes</taxon>
        <taxon>Debaryomycetaceae</taxon>
        <taxon>Spathaspora</taxon>
    </lineage>
</organism>
<evidence type="ECO:0000256" key="12">
    <source>
        <dbReference type="SAM" id="MobiDB-lite"/>
    </source>
</evidence>
<dbReference type="InterPro" id="IPR017168">
    <property type="entry name" value="CHR-like"/>
</dbReference>
<dbReference type="OrthoDB" id="4781at2759"/>
<dbReference type="GO" id="GO:0005975">
    <property type="term" value="P:carbohydrate metabolic process"/>
    <property type="evidence" value="ECO:0007669"/>
    <property type="project" value="InterPro"/>
</dbReference>
<dbReference type="GeneID" id="73470533"/>
<dbReference type="EMBL" id="JAGSYN010000163">
    <property type="protein sequence ID" value="KAG7662745.1"/>
    <property type="molecule type" value="Genomic_DNA"/>
</dbReference>
<dbReference type="Pfam" id="PF00722">
    <property type="entry name" value="Glyco_hydro_16"/>
    <property type="match status" value="1"/>
</dbReference>
<feature type="domain" description="GH16" evidence="14">
    <location>
        <begin position="16"/>
        <end position="230"/>
    </location>
</feature>
<evidence type="ECO:0000256" key="11">
    <source>
        <dbReference type="PIRNR" id="PIRNR037299"/>
    </source>
</evidence>
<evidence type="ECO:0000256" key="8">
    <source>
        <dbReference type="ARBA" id="ARBA00023180"/>
    </source>
</evidence>
<evidence type="ECO:0000256" key="13">
    <source>
        <dbReference type="SAM" id="SignalP"/>
    </source>
</evidence>
<feature type="region of interest" description="Disordered" evidence="12">
    <location>
        <begin position="264"/>
        <end position="390"/>
    </location>
</feature>